<dbReference type="AlphaFoldDB" id="A0ABD2SGW2"/>
<accession>A0ABD2SGW2</accession>
<dbReference type="EMBL" id="JBJKTR010000015">
    <property type="protein sequence ID" value="KAL3343081.1"/>
    <property type="molecule type" value="Genomic_DNA"/>
</dbReference>
<dbReference type="Proteomes" id="UP001627284">
    <property type="component" value="Unassembled WGS sequence"/>
</dbReference>
<evidence type="ECO:0000313" key="1">
    <source>
        <dbReference type="EMBL" id="KAL3343081.1"/>
    </source>
</evidence>
<comment type="caution">
    <text evidence="1">The sequence shown here is derived from an EMBL/GenBank/DDBJ whole genome shotgun (WGS) entry which is preliminary data.</text>
</comment>
<evidence type="ECO:0000313" key="2">
    <source>
        <dbReference type="Proteomes" id="UP001627284"/>
    </source>
</evidence>
<organism evidence="1 2">
    <name type="scientific">Solanum stoloniferum</name>
    <dbReference type="NCBI Taxonomy" id="62892"/>
    <lineage>
        <taxon>Eukaryota</taxon>
        <taxon>Viridiplantae</taxon>
        <taxon>Streptophyta</taxon>
        <taxon>Embryophyta</taxon>
        <taxon>Tracheophyta</taxon>
        <taxon>Spermatophyta</taxon>
        <taxon>Magnoliopsida</taxon>
        <taxon>eudicotyledons</taxon>
        <taxon>Gunneridae</taxon>
        <taxon>Pentapetalae</taxon>
        <taxon>asterids</taxon>
        <taxon>lamiids</taxon>
        <taxon>Solanales</taxon>
        <taxon>Solanaceae</taxon>
        <taxon>Solanoideae</taxon>
        <taxon>Solaneae</taxon>
        <taxon>Solanum</taxon>
    </lineage>
</organism>
<proteinExistence type="predicted"/>
<keyword evidence="2" id="KW-1185">Reference proteome</keyword>
<reference evidence="1 2" key="1">
    <citation type="submission" date="2024-05" db="EMBL/GenBank/DDBJ databases">
        <title>De novo assembly of an allotetraploid wild potato.</title>
        <authorList>
            <person name="Hosaka A.J."/>
        </authorList>
    </citation>
    <scope>NUCLEOTIDE SEQUENCE [LARGE SCALE GENOMIC DNA]</scope>
    <source>
        <tissue evidence="1">Young leaves</tissue>
    </source>
</reference>
<name>A0ABD2SGW2_9SOLN</name>
<gene>
    <name evidence="1" type="ORF">AABB24_026905</name>
</gene>
<sequence>MKRMDQISSKYRAYLQKSNYEKWSPAHSPVKKTWTPTSNIAESLINVILVGRRLPVVPLLEFVRKTIEAWNEKHNEEVVPLLEFVRKTIEAWNEKHNEEGRNTTTTLTSKYNEMMEDSRNLSHRMLVRASTIHLHTITDGTKRFTVCLNIRLWLWQIST</sequence>
<protein>
    <submittedName>
        <fullName evidence="1">Uncharacterized protein</fullName>
    </submittedName>
</protein>